<evidence type="ECO:0000256" key="1">
    <source>
        <dbReference type="SAM" id="Phobius"/>
    </source>
</evidence>
<keyword evidence="1" id="KW-1133">Transmembrane helix</keyword>
<feature type="transmembrane region" description="Helical" evidence="1">
    <location>
        <begin position="84"/>
        <end position="105"/>
    </location>
</feature>
<gene>
    <name evidence="2" type="ORF">COU28_04170</name>
</gene>
<keyword evidence="1" id="KW-0812">Transmembrane</keyword>
<organism evidence="2 3">
    <name type="scientific">Candidatus Magasanikbacteria bacterium CG10_big_fil_rev_8_21_14_0_10_36_16</name>
    <dbReference type="NCBI Taxonomy" id="1974645"/>
    <lineage>
        <taxon>Bacteria</taxon>
        <taxon>Candidatus Magasanikiibacteriota</taxon>
    </lineage>
</organism>
<dbReference type="AlphaFoldDB" id="A0A2H0TXM9"/>
<dbReference type="EMBL" id="PFBU01000078">
    <property type="protein sequence ID" value="PIR77977.1"/>
    <property type="molecule type" value="Genomic_DNA"/>
</dbReference>
<name>A0A2H0TXM9_9BACT</name>
<accession>A0A2H0TXM9</accession>
<sequence length="236" mass="28706">MINKTKQELLARLKKIQEALSKTKDIELKKLSEFGDEVVNAFERAMTALDAKTNVLTELKARREKMKQWKISSFKSFFPINLRYLFSMPFIYGMIIPGIIFHICLEIYHRVAFRFYGIPRVRSRDYFVYDRHLLPYLNWFEKINCVYCSYFNNLLRFATEISGRTERYWCPIKYARRMNTTHSQYHKFVDYLDAPHFREKWEELRDFSDIKTEDKKEKKTNENYEDCDFTHKSKQE</sequence>
<dbReference type="Proteomes" id="UP000230852">
    <property type="component" value="Unassembled WGS sequence"/>
</dbReference>
<evidence type="ECO:0000313" key="3">
    <source>
        <dbReference type="Proteomes" id="UP000230852"/>
    </source>
</evidence>
<comment type="caution">
    <text evidence="2">The sequence shown here is derived from an EMBL/GenBank/DDBJ whole genome shotgun (WGS) entry which is preliminary data.</text>
</comment>
<protein>
    <submittedName>
        <fullName evidence="2">Uncharacterized protein</fullName>
    </submittedName>
</protein>
<reference evidence="3" key="1">
    <citation type="submission" date="2017-09" db="EMBL/GenBank/DDBJ databases">
        <title>Depth-based differentiation of microbial function through sediment-hosted aquifers and enrichment of novel symbionts in the deep terrestrial subsurface.</title>
        <authorList>
            <person name="Probst A.J."/>
            <person name="Ladd B."/>
            <person name="Jarett J.K."/>
            <person name="Geller-Mcgrath D.E."/>
            <person name="Sieber C.M.K."/>
            <person name="Emerson J.B."/>
            <person name="Anantharaman K."/>
            <person name="Thomas B.C."/>
            <person name="Malmstrom R."/>
            <person name="Stieglmeier M."/>
            <person name="Klingl A."/>
            <person name="Woyke T."/>
            <person name="Ryan C.M."/>
            <person name="Banfield J.F."/>
        </authorList>
    </citation>
    <scope>NUCLEOTIDE SEQUENCE [LARGE SCALE GENOMIC DNA]</scope>
</reference>
<evidence type="ECO:0000313" key="2">
    <source>
        <dbReference type="EMBL" id="PIR77977.1"/>
    </source>
</evidence>
<proteinExistence type="predicted"/>
<keyword evidence="1" id="KW-0472">Membrane</keyword>